<gene>
    <name evidence="6" type="ORF">POF43_013395</name>
    <name evidence="7" type="ORF">POF50_009325</name>
</gene>
<evidence type="ECO:0000313" key="7">
    <source>
        <dbReference type="EMBL" id="MDI5969535.1"/>
    </source>
</evidence>
<protein>
    <submittedName>
        <fullName evidence="7">ABC transporter substrate-binding protein</fullName>
    </submittedName>
</protein>
<comment type="caution">
    <text evidence="7">The sequence shown here is derived from an EMBL/GenBank/DDBJ whole genome shotgun (WGS) entry which is preliminary data.</text>
</comment>
<evidence type="ECO:0000256" key="2">
    <source>
        <dbReference type="ARBA" id="ARBA00010742"/>
    </source>
</evidence>
<dbReference type="PANTHER" id="PTHR30024">
    <property type="entry name" value="ALIPHATIC SULFONATES-BINDING PROTEIN-RELATED"/>
    <property type="match status" value="1"/>
</dbReference>
<dbReference type="Proteomes" id="UP001156398">
    <property type="component" value="Unassembled WGS sequence"/>
</dbReference>
<evidence type="ECO:0000256" key="3">
    <source>
        <dbReference type="ARBA" id="ARBA00022729"/>
    </source>
</evidence>
<evidence type="ECO:0000259" key="5">
    <source>
        <dbReference type="Pfam" id="PF09084"/>
    </source>
</evidence>
<evidence type="ECO:0000313" key="8">
    <source>
        <dbReference type="Proteomes" id="UP001156398"/>
    </source>
</evidence>
<keyword evidence="3 4" id="KW-0732">Signal</keyword>
<comment type="subcellular location">
    <subcellularLocation>
        <location evidence="1">Periplasm</location>
    </subcellularLocation>
</comment>
<evidence type="ECO:0000313" key="6">
    <source>
        <dbReference type="EMBL" id="MDI5963695.1"/>
    </source>
</evidence>
<dbReference type="RefSeq" id="WP_271314896.1">
    <property type="nucleotide sequence ID" value="NZ_JAAGKO020000016.1"/>
</dbReference>
<dbReference type="PANTHER" id="PTHR30024:SF47">
    <property type="entry name" value="TAURINE-BINDING PERIPLASMIC PROTEIN"/>
    <property type="match status" value="1"/>
</dbReference>
<organism evidence="7">
    <name type="scientific">Streptantibioticus silvisoli</name>
    <dbReference type="NCBI Taxonomy" id="2705255"/>
    <lineage>
        <taxon>Bacteria</taxon>
        <taxon>Bacillati</taxon>
        <taxon>Actinomycetota</taxon>
        <taxon>Actinomycetes</taxon>
        <taxon>Kitasatosporales</taxon>
        <taxon>Streptomycetaceae</taxon>
        <taxon>Streptantibioticus</taxon>
    </lineage>
</organism>
<dbReference type="EMBL" id="JAAGKO020000016">
    <property type="protein sequence ID" value="MDI5963695.1"/>
    <property type="molecule type" value="Genomic_DNA"/>
</dbReference>
<accession>A0AA90H2M3</accession>
<feature type="chain" id="PRO_5041646291" evidence="4">
    <location>
        <begin position="17"/>
        <end position="350"/>
    </location>
</feature>
<keyword evidence="8" id="KW-1185">Reference proteome</keyword>
<evidence type="ECO:0000256" key="1">
    <source>
        <dbReference type="ARBA" id="ARBA00004418"/>
    </source>
</evidence>
<dbReference type="SUPFAM" id="SSF53850">
    <property type="entry name" value="Periplasmic binding protein-like II"/>
    <property type="match status" value="1"/>
</dbReference>
<dbReference type="GO" id="GO:0042597">
    <property type="term" value="C:periplasmic space"/>
    <property type="evidence" value="ECO:0007669"/>
    <property type="project" value="UniProtKB-SubCell"/>
</dbReference>
<comment type="similarity">
    <text evidence="2">Belongs to the bacterial solute-binding protein SsuA/TauA family.</text>
</comment>
<dbReference type="AlphaFoldDB" id="A0AA90H2M3"/>
<sequence>MWHKKIVSIAATTVLAAGLTACSGGKSGDTAAGNGSSPTVTIALSNQANQSYLPLILAQRLGFFKKQGVNVKIDNLQATAQVTDALLTGDAQAMIGFYDHNLDLQAKGKQTESVIQLLQAPGMVEMGRTNESINSPADLRGKTIGVTSLGSSTSYLGSYLAVHNNIPIDQTHLVAVAAGPTFVAAFQHNRVDAGVTTEPTISTLLTKHLAKITVDMRTAAGTKAALGGPYPGTCLLVQTAWANSHKPTVQKMVDALYDTLLWIESHSAAQITAQVPADFYQGSGKEQYTQALANGMGMYNPTGQMPTDAPQTVLRVLTAVDPNVKGHKIDLAKTYTDEFVQQASQAKPTS</sequence>
<dbReference type="InterPro" id="IPR015168">
    <property type="entry name" value="SsuA/THI5"/>
</dbReference>
<dbReference type="GO" id="GO:0042918">
    <property type="term" value="P:alkanesulfonate transmembrane transport"/>
    <property type="evidence" value="ECO:0007669"/>
    <property type="project" value="TreeGrafter"/>
</dbReference>
<evidence type="ECO:0000256" key="4">
    <source>
        <dbReference type="SAM" id="SignalP"/>
    </source>
</evidence>
<dbReference type="Gene3D" id="3.40.190.10">
    <property type="entry name" value="Periplasmic binding protein-like II"/>
    <property type="match status" value="2"/>
</dbReference>
<feature type="signal peptide" evidence="4">
    <location>
        <begin position="1"/>
        <end position="16"/>
    </location>
</feature>
<dbReference type="EMBL" id="JABXJJ020000010">
    <property type="protein sequence ID" value="MDI5969535.1"/>
    <property type="molecule type" value="Genomic_DNA"/>
</dbReference>
<reference evidence="7 8" key="1">
    <citation type="submission" date="2023-05" db="EMBL/GenBank/DDBJ databases">
        <title>Streptantibioticus silvisoli sp. nov., acidotolerant actinomycetes 1 from pine litter.</title>
        <authorList>
            <person name="Swiecimska M."/>
            <person name="Golinska P."/>
            <person name="Sangal V."/>
            <person name="Wachnowicz B."/>
            <person name="Goodfellow M."/>
        </authorList>
    </citation>
    <scope>NUCLEOTIDE SEQUENCE</scope>
    <source>
        <strain evidence="7">SL13</strain>
        <strain evidence="6 8">SL54</strain>
    </source>
</reference>
<dbReference type="Pfam" id="PF09084">
    <property type="entry name" value="NMT1"/>
    <property type="match status" value="1"/>
</dbReference>
<name>A0AA90H2M3_9ACTN</name>
<dbReference type="PROSITE" id="PS51257">
    <property type="entry name" value="PROKAR_LIPOPROTEIN"/>
    <property type="match status" value="1"/>
</dbReference>
<feature type="domain" description="SsuA/THI5-like" evidence="5">
    <location>
        <begin position="50"/>
        <end position="259"/>
    </location>
</feature>
<proteinExistence type="inferred from homology"/>